<reference evidence="2 3" key="2">
    <citation type="submission" date="2018-11" db="EMBL/GenBank/DDBJ databases">
        <authorList>
            <consortium name="Pathogen Informatics"/>
        </authorList>
    </citation>
    <scope>NUCLEOTIDE SEQUENCE [LARGE SCALE GENOMIC DNA]</scope>
    <source>
        <strain evidence="2 3">NST_G2</strain>
    </source>
</reference>
<feature type="region of interest" description="Disordered" evidence="1">
    <location>
        <begin position="1"/>
        <end position="21"/>
    </location>
</feature>
<proteinExistence type="predicted"/>
<keyword evidence="3" id="KW-1185">Reference proteome</keyword>
<sequence length="185" mass="20520">MKRVSNSGGHPHNPDKLKVNDDNDLWEDRMKVYLEAIDEDAHPAAIRGRLDNEVFAVARAAKLTASLTPAKIFEHLRCEFGRSSMPWVARAALENLREHAEESVVDFQRHVVYQVLIPPRSPSSIKVSLDVARREEAIHLACPLVQVCSPSASACCQAPAAIKDTSFDVFAMGQRQSRHIGTKIA</sequence>
<feature type="compositionally biased region" description="Basic and acidic residues" evidence="1">
    <location>
        <begin position="12"/>
        <end position="21"/>
    </location>
</feature>
<dbReference type="EMBL" id="UYSU01000968">
    <property type="protein sequence ID" value="VDL86427.1"/>
    <property type="molecule type" value="Genomic_DNA"/>
</dbReference>
<organism evidence="4">
    <name type="scientific">Schistocephalus solidus</name>
    <name type="common">Tapeworm</name>
    <dbReference type="NCBI Taxonomy" id="70667"/>
    <lineage>
        <taxon>Eukaryota</taxon>
        <taxon>Metazoa</taxon>
        <taxon>Spiralia</taxon>
        <taxon>Lophotrochozoa</taxon>
        <taxon>Platyhelminthes</taxon>
        <taxon>Cestoda</taxon>
        <taxon>Eucestoda</taxon>
        <taxon>Diphyllobothriidea</taxon>
        <taxon>Diphyllobothriidae</taxon>
        <taxon>Schistocephalus</taxon>
    </lineage>
</organism>
<evidence type="ECO:0000313" key="3">
    <source>
        <dbReference type="Proteomes" id="UP000275846"/>
    </source>
</evidence>
<name>A0A183S9J1_SCHSO</name>
<evidence type="ECO:0000313" key="2">
    <source>
        <dbReference type="EMBL" id="VDL86427.1"/>
    </source>
</evidence>
<dbReference type="Proteomes" id="UP000275846">
    <property type="component" value="Unassembled WGS sequence"/>
</dbReference>
<evidence type="ECO:0000313" key="4">
    <source>
        <dbReference type="WBParaSite" id="SSLN_0000092501-mRNA-1"/>
    </source>
</evidence>
<dbReference type="AlphaFoldDB" id="A0A183S9J1"/>
<evidence type="ECO:0000256" key="1">
    <source>
        <dbReference type="SAM" id="MobiDB-lite"/>
    </source>
</evidence>
<dbReference type="WBParaSite" id="SSLN_0000092501-mRNA-1">
    <property type="protein sequence ID" value="SSLN_0000092501-mRNA-1"/>
    <property type="gene ID" value="SSLN_0000092501"/>
</dbReference>
<protein>
    <submittedName>
        <fullName evidence="2 4">Uncharacterized protein</fullName>
    </submittedName>
</protein>
<gene>
    <name evidence="2" type="ORF">SSLN_LOCUS889</name>
</gene>
<accession>A0A183S9J1</accession>
<reference evidence="4" key="1">
    <citation type="submission" date="2016-06" db="UniProtKB">
        <authorList>
            <consortium name="WormBaseParasite"/>
        </authorList>
    </citation>
    <scope>IDENTIFICATION</scope>
</reference>